<dbReference type="EMBL" id="BPQB01000104">
    <property type="protein sequence ID" value="GJE99222.1"/>
    <property type="molecule type" value="Genomic_DNA"/>
</dbReference>
<keyword evidence="1" id="KW-0732">Signal</keyword>
<proteinExistence type="predicted"/>
<dbReference type="InterPro" id="IPR036291">
    <property type="entry name" value="NAD(P)-bd_dom_sf"/>
</dbReference>
<dbReference type="Gene3D" id="3.40.50.720">
    <property type="entry name" value="NAD(P)-binding Rossmann-like Domain"/>
    <property type="match status" value="1"/>
</dbReference>
<reference evidence="2 3" key="1">
    <citation type="submission" date="2021-08" db="EMBL/GenBank/DDBJ databases">
        <title>Draft Genome Sequence of Phanerochaete sordida strain YK-624.</title>
        <authorList>
            <person name="Mori T."/>
            <person name="Dohra H."/>
            <person name="Suzuki T."/>
            <person name="Kawagishi H."/>
            <person name="Hirai H."/>
        </authorList>
    </citation>
    <scope>NUCLEOTIDE SEQUENCE [LARGE SCALE GENOMIC DNA]</scope>
    <source>
        <strain evidence="2 3">YK-624</strain>
    </source>
</reference>
<evidence type="ECO:0000313" key="3">
    <source>
        <dbReference type="Proteomes" id="UP000703269"/>
    </source>
</evidence>
<sequence>MMSGLLSLLGFLVSIEMGDVMHSLGLGVVVEAARVAASKKEILSRGGQNEACTTRRRCRESGLQLHSSARTSWNNRPYRILHHTKGLFDAAHLEAGEIVVVLGAAGARVVAIPGGNLLQESASFRADWGTVASRPHVYFDSFGGDILDLTLTQLKRDASIMLCGATSEYNSDLGYYRLFSALRGTRADEELPHR</sequence>
<feature type="chain" id="PRO_5040298227" evidence="1">
    <location>
        <begin position="18"/>
        <end position="194"/>
    </location>
</feature>
<protein>
    <submittedName>
        <fullName evidence="2">Uncharacterized protein</fullName>
    </submittedName>
</protein>
<feature type="signal peptide" evidence="1">
    <location>
        <begin position="1"/>
        <end position="17"/>
    </location>
</feature>
<dbReference type="AlphaFoldDB" id="A0A9P3LMC8"/>
<keyword evidence="3" id="KW-1185">Reference proteome</keyword>
<name>A0A9P3LMC8_9APHY</name>
<organism evidence="2 3">
    <name type="scientific">Phanerochaete sordida</name>
    <dbReference type="NCBI Taxonomy" id="48140"/>
    <lineage>
        <taxon>Eukaryota</taxon>
        <taxon>Fungi</taxon>
        <taxon>Dikarya</taxon>
        <taxon>Basidiomycota</taxon>
        <taxon>Agaricomycotina</taxon>
        <taxon>Agaricomycetes</taxon>
        <taxon>Polyporales</taxon>
        <taxon>Phanerochaetaceae</taxon>
        <taxon>Phanerochaete</taxon>
    </lineage>
</organism>
<comment type="caution">
    <text evidence="2">The sequence shown here is derived from an EMBL/GenBank/DDBJ whole genome shotgun (WGS) entry which is preliminary data.</text>
</comment>
<dbReference type="Proteomes" id="UP000703269">
    <property type="component" value="Unassembled WGS sequence"/>
</dbReference>
<gene>
    <name evidence="2" type="ORF">PsYK624_154720</name>
</gene>
<accession>A0A9P3LMC8</accession>
<dbReference type="SUPFAM" id="SSF51735">
    <property type="entry name" value="NAD(P)-binding Rossmann-fold domains"/>
    <property type="match status" value="1"/>
</dbReference>
<evidence type="ECO:0000313" key="2">
    <source>
        <dbReference type="EMBL" id="GJE99222.1"/>
    </source>
</evidence>
<evidence type="ECO:0000256" key="1">
    <source>
        <dbReference type="SAM" id="SignalP"/>
    </source>
</evidence>